<evidence type="ECO:0000313" key="1">
    <source>
        <dbReference type="EMBL" id="KAA6373942.1"/>
    </source>
</evidence>
<protein>
    <submittedName>
        <fullName evidence="1">Uncharacterized protein</fullName>
    </submittedName>
</protein>
<dbReference type="AlphaFoldDB" id="A0A5J4UV44"/>
<evidence type="ECO:0000313" key="2">
    <source>
        <dbReference type="Proteomes" id="UP000324800"/>
    </source>
</evidence>
<proteinExistence type="predicted"/>
<sequence length="144" mass="17317">MIFLLERDISQFNPTLIPKTDAKKQLINVSRSPVDDVIMEHYEQFKYGIPISPVNQYRLQNWQLKTYKNAMQHKCKDLRIYINGSRSRVYELNTDQLTYYDKMMSEEDIEKSNQSYQKYKKQYEDDGFTDQVVQELIIDEIKVK</sequence>
<comment type="caution">
    <text evidence="1">The sequence shown here is derived from an EMBL/GenBank/DDBJ whole genome shotgun (WGS) entry which is preliminary data.</text>
</comment>
<organism evidence="1 2">
    <name type="scientific">Streblomastix strix</name>
    <dbReference type="NCBI Taxonomy" id="222440"/>
    <lineage>
        <taxon>Eukaryota</taxon>
        <taxon>Metamonada</taxon>
        <taxon>Preaxostyla</taxon>
        <taxon>Oxymonadida</taxon>
        <taxon>Streblomastigidae</taxon>
        <taxon>Streblomastix</taxon>
    </lineage>
</organism>
<accession>A0A5J4UV44</accession>
<gene>
    <name evidence="1" type="ORF">EZS28_030531</name>
</gene>
<dbReference type="Proteomes" id="UP000324800">
    <property type="component" value="Unassembled WGS sequence"/>
</dbReference>
<dbReference type="EMBL" id="SNRW01012350">
    <property type="protein sequence ID" value="KAA6373942.1"/>
    <property type="molecule type" value="Genomic_DNA"/>
</dbReference>
<name>A0A5J4UV44_9EUKA</name>
<dbReference type="OrthoDB" id="103748at2759"/>
<reference evidence="1 2" key="1">
    <citation type="submission" date="2019-03" db="EMBL/GenBank/DDBJ databases">
        <title>Single cell metagenomics reveals metabolic interactions within the superorganism composed of flagellate Streblomastix strix and complex community of Bacteroidetes bacteria on its surface.</title>
        <authorList>
            <person name="Treitli S.C."/>
            <person name="Kolisko M."/>
            <person name="Husnik F."/>
            <person name="Keeling P."/>
            <person name="Hampl V."/>
        </authorList>
    </citation>
    <scope>NUCLEOTIDE SEQUENCE [LARGE SCALE GENOMIC DNA]</scope>
    <source>
        <strain evidence="1">ST1C</strain>
    </source>
</reference>